<keyword evidence="2" id="KW-1185">Reference proteome</keyword>
<sequence>MAHYTEFGYYRDEYEGSIEKEADFKKCRRIAESYIDQYTLNRITVPEAVPGLKDCACEMTEAVFDVCYRDDGQVKKSETTDGYSVTYVTEVSDGIDRTELLGQKMYRICRRYLLNTGLLSRSLKC</sequence>
<reference evidence="1 2" key="1">
    <citation type="submission" date="2021-10" db="EMBL/GenBank/DDBJ databases">
        <title>Anaerobic single-cell dispensing facilitates the cultivation of human gut bacteria.</title>
        <authorList>
            <person name="Afrizal A."/>
        </authorList>
    </citation>
    <scope>NUCLEOTIDE SEQUENCE [LARGE SCALE GENOMIC DNA]</scope>
    <source>
        <strain evidence="1 2">CLA-AA-H246</strain>
    </source>
</reference>
<evidence type="ECO:0000313" key="2">
    <source>
        <dbReference type="Proteomes" id="UP001299235"/>
    </source>
</evidence>
<comment type="caution">
    <text evidence="1">The sequence shown here is derived from an EMBL/GenBank/DDBJ whole genome shotgun (WGS) entry which is preliminary data.</text>
</comment>
<organism evidence="1 2">
    <name type="scientific">Hominisplanchenecus faecis</name>
    <dbReference type="NCBI Taxonomy" id="2885351"/>
    <lineage>
        <taxon>Bacteria</taxon>
        <taxon>Bacillati</taxon>
        <taxon>Bacillota</taxon>
        <taxon>Clostridia</taxon>
        <taxon>Lachnospirales</taxon>
        <taxon>Lachnospiraceae</taxon>
        <taxon>Hominisplanchenecus</taxon>
    </lineage>
</organism>
<dbReference type="EMBL" id="JAJEQE010000008">
    <property type="protein sequence ID" value="MCC2148440.1"/>
    <property type="molecule type" value="Genomic_DNA"/>
</dbReference>
<dbReference type="RefSeq" id="WP_248834886.1">
    <property type="nucleotide sequence ID" value="NZ_JAJEQE010000008.1"/>
</dbReference>
<evidence type="ECO:0008006" key="3">
    <source>
        <dbReference type="Google" id="ProtNLM"/>
    </source>
</evidence>
<accession>A0ABS8ETG4</accession>
<gene>
    <name evidence="1" type="ORF">LKD42_04110</name>
</gene>
<evidence type="ECO:0000313" key="1">
    <source>
        <dbReference type="EMBL" id="MCC2148440.1"/>
    </source>
</evidence>
<proteinExistence type="predicted"/>
<name>A0ABS8ETG4_9FIRM</name>
<protein>
    <recommendedName>
        <fullName evidence="3">Phage protein</fullName>
    </recommendedName>
</protein>
<dbReference type="Proteomes" id="UP001299235">
    <property type="component" value="Unassembled WGS sequence"/>
</dbReference>